<comment type="subcellular location">
    <subcellularLocation>
        <location evidence="1">Cytoplasm</location>
    </subcellularLocation>
</comment>
<evidence type="ECO:0000256" key="9">
    <source>
        <dbReference type="ARBA" id="ARBA00022857"/>
    </source>
</evidence>
<keyword evidence="6" id="KW-0963">Cytoplasm</keyword>
<evidence type="ECO:0000256" key="11">
    <source>
        <dbReference type="ARBA" id="ARBA00023157"/>
    </source>
</evidence>
<dbReference type="NCBIfam" id="NF004776">
    <property type="entry name" value="PRK06116.1"/>
    <property type="match status" value="1"/>
</dbReference>
<evidence type="ECO:0000256" key="7">
    <source>
        <dbReference type="ARBA" id="ARBA00022630"/>
    </source>
</evidence>
<dbReference type="FunFam" id="3.30.390.30:FF:000003">
    <property type="entry name" value="Glutathione reductase"/>
    <property type="match status" value="1"/>
</dbReference>
<dbReference type="InterPro" id="IPR036188">
    <property type="entry name" value="FAD/NAD-bd_sf"/>
</dbReference>
<evidence type="ECO:0000256" key="4">
    <source>
        <dbReference type="ARBA" id="ARBA00012607"/>
    </source>
</evidence>
<dbReference type="NCBIfam" id="TIGR01421">
    <property type="entry name" value="gluta_reduc_1"/>
    <property type="match status" value="1"/>
</dbReference>
<protein>
    <recommendedName>
        <fullName evidence="5">Glutathione reductase</fullName>
        <ecNumber evidence="4">1.8.1.7</ecNumber>
    </recommendedName>
</protein>
<reference evidence="20 21" key="2">
    <citation type="submission" date="2014-05" db="EMBL/GenBank/DDBJ databases">
        <title>Genome sequence of Streptococcus gallolyticus.</title>
        <authorList>
            <person name="Del Campo R."/>
        </authorList>
    </citation>
    <scope>NUCLEOTIDE SEQUENCE [LARGE SCALE GENOMIC DNA]</scope>
    <source>
        <strain evidence="20 21">LMG17956</strain>
    </source>
</reference>
<dbReference type="InterPro" id="IPR001100">
    <property type="entry name" value="Pyr_nuc-diS_OxRdtase"/>
</dbReference>
<dbReference type="GO" id="GO:0050660">
    <property type="term" value="F:flavin adenine dinucleotide binding"/>
    <property type="evidence" value="ECO:0007669"/>
    <property type="project" value="InterPro"/>
</dbReference>
<dbReference type="PRINTS" id="PR00411">
    <property type="entry name" value="PNDRDTASEI"/>
</dbReference>
<feature type="active site" description="Proton acceptor" evidence="14">
    <location>
        <position position="440"/>
    </location>
</feature>
<comment type="caution">
    <text evidence="20">The sequence shown here is derived from an EMBL/GenBank/DDBJ whole genome shotgun (WGS) entry which is preliminary data.</text>
</comment>
<evidence type="ECO:0000313" key="20">
    <source>
        <dbReference type="EMBL" id="CDO18812.1"/>
    </source>
</evidence>
<evidence type="ECO:0000259" key="19">
    <source>
        <dbReference type="Pfam" id="PF07992"/>
    </source>
</evidence>
<dbReference type="InterPro" id="IPR006322">
    <property type="entry name" value="Glutathione_Rdtase_euk/bac"/>
</dbReference>
<evidence type="ECO:0000256" key="5">
    <source>
        <dbReference type="ARBA" id="ARBA00017111"/>
    </source>
</evidence>
<gene>
    <name evidence="20" type="ORF">BN963_SGAL_02019</name>
</gene>
<dbReference type="GO" id="GO:0045454">
    <property type="term" value="P:cell redox homeostasis"/>
    <property type="evidence" value="ECO:0007669"/>
    <property type="project" value="InterPro"/>
</dbReference>
<feature type="binding site" evidence="15">
    <location>
        <position position="304"/>
    </location>
    <ligand>
        <name>FAD</name>
        <dbReference type="ChEBI" id="CHEBI:57692"/>
    </ligand>
</feature>
<dbReference type="EMBL" id="CCBC010000205">
    <property type="protein sequence ID" value="CDO18812.1"/>
    <property type="molecule type" value="Genomic_DNA"/>
</dbReference>
<organism evidence="20 21">
    <name type="scientific">Streptococcus gallolyticus</name>
    <dbReference type="NCBI Taxonomy" id="315405"/>
    <lineage>
        <taxon>Bacteria</taxon>
        <taxon>Bacillati</taxon>
        <taxon>Bacillota</taxon>
        <taxon>Bacilli</taxon>
        <taxon>Lactobacillales</taxon>
        <taxon>Streptococcaceae</taxon>
        <taxon>Streptococcus</taxon>
    </lineage>
</organism>
<feature type="domain" description="FAD/NAD(P)-binding" evidence="19">
    <location>
        <begin position="6"/>
        <end position="319"/>
    </location>
</feature>
<dbReference type="InterPro" id="IPR046952">
    <property type="entry name" value="GSHR/TRXR-like"/>
</dbReference>
<dbReference type="SUPFAM" id="SSF51905">
    <property type="entry name" value="FAD/NAD(P)-binding domain"/>
    <property type="match status" value="1"/>
</dbReference>
<accession>A0A060RLG6</accession>
<comment type="cofactor">
    <cofactor evidence="15">
        <name>FAD</name>
        <dbReference type="ChEBI" id="CHEBI:57692"/>
    </cofactor>
    <text evidence="15">Binds 1 FAD per subunit.</text>
</comment>
<feature type="binding site" evidence="15">
    <location>
        <position position="52"/>
    </location>
    <ligand>
        <name>FAD</name>
        <dbReference type="ChEBI" id="CHEBI:57692"/>
    </ligand>
</feature>
<evidence type="ECO:0000256" key="16">
    <source>
        <dbReference type="PIRSR" id="PIRSR000350-4"/>
    </source>
</evidence>
<dbReference type="GO" id="GO:0034599">
    <property type="term" value="P:cellular response to oxidative stress"/>
    <property type="evidence" value="ECO:0007669"/>
    <property type="project" value="TreeGrafter"/>
</dbReference>
<dbReference type="Proteomes" id="UP000027584">
    <property type="component" value="Unassembled WGS sequence"/>
</dbReference>
<keyword evidence="9" id="KW-0521">NADP</keyword>
<evidence type="ECO:0000256" key="6">
    <source>
        <dbReference type="ARBA" id="ARBA00022490"/>
    </source>
</evidence>
<dbReference type="Pfam" id="PF07992">
    <property type="entry name" value="Pyr_redox_2"/>
    <property type="match status" value="1"/>
</dbReference>
<dbReference type="PANTHER" id="PTHR42737:SF2">
    <property type="entry name" value="GLUTATHIONE REDUCTASE"/>
    <property type="match status" value="1"/>
</dbReference>
<comment type="function">
    <text evidence="13">Catalyzes the reduction of glutathione disulfide (GSSG) to reduced glutathione (GSH). Constitutes the major mechanism to maintain a high GSH:GSSG ratio in the cytosol.</text>
</comment>
<keyword evidence="15" id="KW-0547">Nucleotide-binding</keyword>
<keyword evidence="8 15" id="KW-0274">FAD</keyword>
<name>A0A060RLG6_9STRE</name>
<evidence type="ECO:0000256" key="12">
    <source>
        <dbReference type="ARBA" id="ARBA00023284"/>
    </source>
</evidence>
<keyword evidence="10 17" id="KW-0560">Oxidoreductase</keyword>
<evidence type="ECO:0000256" key="14">
    <source>
        <dbReference type="PIRSR" id="PIRSR000350-2"/>
    </source>
</evidence>
<keyword evidence="15" id="KW-0520">NAD</keyword>
<dbReference type="InterPro" id="IPR012999">
    <property type="entry name" value="Pyr_OxRdtase_I_AS"/>
</dbReference>
<dbReference type="InterPro" id="IPR004099">
    <property type="entry name" value="Pyr_nucl-diS_OxRdtase_dimer"/>
</dbReference>
<reference evidence="20 21" key="1">
    <citation type="submission" date="2014-02" db="EMBL/GenBank/DDBJ databases">
        <authorList>
            <person name="Manrique M."/>
        </authorList>
    </citation>
    <scope>NUCLEOTIDE SEQUENCE [LARGE SCALE GENOMIC DNA]</scope>
    <source>
        <strain evidence="20 21">LMG17956</strain>
    </source>
</reference>
<dbReference type="EC" id="1.8.1.7" evidence="4"/>
<evidence type="ECO:0000256" key="1">
    <source>
        <dbReference type="ARBA" id="ARBA00004496"/>
    </source>
</evidence>
<feature type="binding site" evidence="15">
    <location>
        <begin position="175"/>
        <end position="182"/>
    </location>
    <ligand>
        <name>NAD(+)</name>
        <dbReference type="ChEBI" id="CHEBI:57540"/>
    </ligand>
</feature>
<feature type="disulfide bond" description="Redox-active" evidence="16">
    <location>
        <begin position="43"/>
        <end position="48"/>
    </location>
</feature>
<dbReference type="Gene3D" id="3.30.390.30">
    <property type="match status" value="1"/>
</dbReference>
<dbReference type="FunFam" id="3.50.50.60:FF:000109">
    <property type="entry name" value="Glutathione reductase"/>
    <property type="match status" value="1"/>
</dbReference>
<evidence type="ECO:0000256" key="13">
    <source>
        <dbReference type="ARBA" id="ARBA00056905"/>
    </source>
</evidence>
<comment type="similarity">
    <text evidence="2 17">Belongs to the class-I pyridine nucleotide-disulfide oxidoreductase family.</text>
</comment>
<evidence type="ECO:0000256" key="3">
    <source>
        <dbReference type="ARBA" id="ARBA00011738"/>
    </source>
</evidence>
<dbReference type="InterPro" id="IPR016156">
    <property type="entry name" value="FAD/NAD-linked_Rdtase_dimer_sf"/>
</dbReference>
<dbReference type="GO" id="GO:0004362">
    <property type="term" value="F:glutathione-disulfide reductase (NADPH) activity"/>
    <property type="evidence" value="ECO:0007669"/>
    <property type="project" value="UniProtKB-EC"/>
</dbReference>
<dbReference type="GO" id="GO:0006749">
    <property type="term" value="P:glutathione metabolic process"/>
    <property type="evidence" value="ECO:0007669"/>
    <property type="project" value="InterPro"/>
</dbReference>
<dbReference type="GO" id="GO:0050661">
    <property type="term" value="F:NADP binding"/>
    <property type="evidence" value="ECO:0007669"/>
    <property type="project" value="InterPro"/>
</dbReference>
<dbReference type="GO" id="GO:0005829">
    <property type="term" value="C:cytosol"/>
    <property type="evidence" value="ECO:0007669"/>
    <property type="project" value="TreeGrafter"/>
</dbReference>
<keyword evidence="11" id="KW-1015">Disulfide bond</keyword>
<proteinExistence type="inferred from homology"/>
<dbReference type="PANTHER" id="PTHR42737">
    <property type="entry name" value="GLUTATHIONE REDUCTASE"/>
    <property type="match status" value="1"/>
</dbReference>
<evidence type="ECO:0000259" key="18">
    <source>
        <dbReference type="Pfam" id="PF02852"/>
    </source>
</evidence>
<feature type="domain" description="Pyridine nucleotide-disulphide oxidoreductase dimerisation" evidence="18">
    <location>
        <begin position="340"/>
        <end position="450"/>
    </location>
</feature>
<dbReference type="Gene3D" id="3.50.50.60">
    <property type="entry name" value="FAD/NAD(P)-binding domain"/>
    <property type="match status" value="2"/>
</dbReference>
<evidence type="ECO:0000256" key="2">
    <source>
        <dbReference type="ARBA" id="ARBA00007532"/>
    </source>
</evidence>
<dbReference type="PRINTS" id="PR00368">
    <property type="entry name" value="FADPNR"/>
</dbReference>
<comment type="subunit">
    <text evidence="3">Homodimer.</text>
</comment>
<dbReference type="PROSITE" id="PS00076">
    <property type="entry name" value="PYRIDINE_REDOX_1"/>
    <property type="match status" value="1"/>
</dbReference>
<keyword evidence="12 17" id="KW-0676">Redox-active center</keyword>
<evidence type="ECO:0000256" key="15">
    <source>
        <dbReference type="PIRSR" id="PIRSR000350-3"/>
    </source>
</evidence>
<dbReference type="AlphaFoldDB" id="A0A060RLG6"/>
<feature type="binding site" evidence="15">
    <location>
        <position position="263"/>
    </location>
    <ligand>
        <name>NAD(+)</name>
        <dbReference type="ChEBI" id="CHEBI:57540"/>
    </ligand>
</feature>
<evidence type="ECO:0000256" key="17">
    <source>
        <dbReference type="RuleBase" id="RU003691"/>
    </source>
</evidence>
<evidence type="ECO:0000256" key="10">
    <source>
        <dbReference type="ARBA" id="ARBA00023002"/>
    </source>
</evidence>
<sequence length="451" mass="49343">MKVKQYDYIVIGGGSGGIASANRAAMHGAKVILFEAKEVGGTCVNLGCVPKKVMWYGAQVAETLNTYASEYGFQVGQTSFDFKTLKANREAYIDRIHASYERGFDNNGVERVYDYATFVDAHTVEVAGTYYTAPHILIATGGHALYPDIPGAQYGITSDGFFELDDVPKRTAVVGAGYIAVEVAGVLHALGSETHLFVRRERPLRTFDKEIIDTLVDAMAENGPTLHTFSIPKEVIKNDDDSLTLVLENGETYTVDTLIWAIGRKANVTGFGLEKTGVELDDKRFIKTDDYENTSVDGIYALGDVNGKLELTPVAVKAGRQLSERLFNDKPNAKMDYKDVATVIFSHPAIGSIGYSEEKAIAEFGEEQIKIYRSSFTPMYTALGSHRQPSKMKLVTLGKDEKIIGLHGIGYGVDEMIQGFSVAIKMGATKEDFDNTVAIHPTGAEEFVTMR</sequence>
<dbReference type="InterPro" id="IPR023753">
    <property type="entry name" value="FAD/NAD-binding_dom"/>
</dbReference>
<dbReference type="SUPFAM" id="SSF55424">
    <property type="entry name" value="FAD/NAD-linked reductases, dimerisation (C-terminal) domain"/>
    <property type="match status" value="1"/>
</dbReference>
<dbReference type="Pfam" id="PF02852">
    <property type="entry name" value="Pyr_redox_dim"/>
    <property type="match status" value="1"/>
</dbReference>
<evidence type="ECO:0000313" key="21">
    <source>
        <dbReference type="Proteomes" id="UP000027584"/>
    </source>
</evidence>
<keyword evidence="7 17" id="KW-0285">Flavoprotein</keyword>
<evidence type="ECO:0000256" key="8">
    <source>
        <dbReference type="ARBA" id="ARBA00022827"/>
    </source>
</evidence>
<dbReference type="PIRSF" id="PIRSF000350">
    <property type="entry name" value="Mercury_reductase_MerA"/>
    <property type="match status" value="1"/>
</dbReference>